<evidence type="ECO:0000259" key="3">
    <source>
        <dbReference type="PROSITE" id="PS51746"/>
    </source>
</evidence>
<dbReference type="EMBL" id="LFJN01000002">
    <property type="protein sequence ID" value="KPI44915.1"/>
    <property type="molecule type" value="Genomic_DNA"/>
</dbReference>
<comment type="cofactor">
    <cofactor evidence="1">
        <name>Mn(2+)</name>
        <dbReference type="ChEBI" id="CHEBI:29035"/>
    </cofactor>
</comment>
<protein>
    <recommendedName>
        <fullName evidence="1">Protein phosphatase</fullName>
        <ecNumber evidence="1">3.1.3.16</ecNumber>
    </recommendedName>
</protein>
<dbReference type="PANTHER" id="PTHR12320:SF1">
    <property type="entry name" value="PROTEIN PHOSPHATASE PTC7 HOMOLOG"/>
    <property type="match status" value="1"/>
</dbReference>
<comment type="catalytic activity">
    <reaction evidence="1">
        <text>O-phospho-L-threonyl-[protein] + H2O = L-threonyl-[protein] + phosphate</text>
        <dbReference type="Rhea" id="RHEA:47004"/>
        <dbReference type="Rhea" id="RHEA-COMP:11060"/>
        <dbReference type="Rhea" id="RHEA-COMP:11605"/>
        <dbReference type="ChEBI" id="CHEBI:15377"/>
        <dbReference type="ChEBI" id="CHEBI:30013"/>
        <dbReference type="ChEBI" id="CHEBI:43474"/>
        <dbReference type="ChEBI" id="CHEBI:61977"/>
        <dbReference type="EC" id="3.1.3.16"/>
    </reaction>
</comment>
<dbReference type="STRING" id="1664694.A0A0N1P2A0"/>
<comment type="catalytic activity">
    <reaction evidence="1">
        <text>O-phospho-L-seryl-[protein] + H2O = L-seryl-[protein] + phosphate</text>
        <dbReference type="Rhea" id="RHEA:20629"/>
        <dbReference type="Rhea" id="RHEA-COMP:9863"/>
        <dbReference type="Rhea" id="RHEA-COMP:11604"/>
        <dbReference type="ChEBI" id="CHEBI:15377"/>
        <dbReference type="ChEBI" id="CHEBI:29999"/>
        <dbReference type="ChEBI" id="CHEBI:43474"/>
        <dbReference type="ChEBI" id="CHEBI:83421"/>
        <dbReference type="EC" id="3.1.3.16"/>
    </reaction>
</comment>
<dbReference type="OrthoDB" id="60843at2759"/>
<dbReference type="SUPFAM" id="SSF81606">
    <property type="entry name" value="PP2C-like"/>
    <property type="match status" value="1"/>
</dbReference>
<dbReference type="SMART" id="SM00332">
    <property type="entry name" value="PP2Cc"/>
    <property type="match status" value="1"/>
</dbReference>
<dbReference type="RefSeq" id="XP_018004878.1">
    <property type="nucleotide sequence ID" value="XM_018142588.1"/>
</dbReference>
<keyword evidence="5" id="KW-1185">Reference proteome</keyword>
<dbReference type="InterPro" id="IPR039123">
    <property type="entry name" value="PPTC7"/>
</dbReference>
<dbReference type="Proteomes" id="UP000038010">
    <property type="component" value="Unassembled WGS sequence"/>
</dbReference>
<keyword evidence="1" id="KW-0464">Manganese</keyword>
<dbReference type="GO" id="GO:0004722">
    <property type="term" value="F:protein serine/threonine phosphatase activity"/>
    <property type="evidence" value="ECO:0007669"/>
    <property type="project" value="UniProtKB-EC"/>
</dbReference>
<name>A0A0N1P2A0_9EURO</name>
<dbReference type="Gene3D" id="3.60.40.10">
    <property type="entry name" value="PPM-type phosphatase domain"/>
    <property type="match status" value="1"/>
</dbReference>
<gene>
    <name evidence="4" type="ORF">AB675_2602</name>
</gene>
<comment type="cofactor">
    <cofactor evidence="1">
        <name>Mg(2+)</name>
        <dbReference type="ChEBI" id="CHEBI:18420"/>
    </cofactor>
</comment>
<reference evidence="4 5" key="1">
    <citation type="submission" date="2015-06" db="EMBL/GenBank/DDBJ databases">
        <title>Draft genome of the ant-associated black yeast Phialophora attae CBS 131958.</title>
        <authorList>
            <person name="Moreno L.F."/>
            <person name="Stielow B.J."/>
            <person name="de Hoog S."/>
            <person name="Vicente V.A."/>
            <person name="Weiss V.A."/>
            <person name="de Vries M."/>
            <person name="Cruz L.M."/>
            <person name="Souza E.M."/>
        </authorList>
    </citation>
    <scope>NUCLEOTIDE SEQUENCE [LARGE SCALE GENOMIC DNA]</scope>
    <source>
        <strain evidence="4 5">CBS 131958</strain>
    </source>
</reference>
<comment type="similarity">
    <text evidence="1">Belongs to the PP2C family.</text>
</comment>
<feature type="domain" description="PPM-type phosphatase" evidence="3">
    <location>
        <begin position="167"/>
        <end position="449"/>
    </location>
</feature>
<feature type="compositionally biased region" description="Low complexity" evidence="2">
    <location>
        <begin position="104"/>
        <end position="126"/>
    </location>
</feature>
<evidence type="ECO:0000256" key="1">
    <source>
        <dbReference type="RuleBase" id="RU366020"/>
    </source>
</evidence>
<dbReference type="InterPro" id="IPR001932">
    <property type="entry name" value="PPM-type_phosphatase-like_dom"/>
</dbReference>
<dbReference type="PROSITE" id="PS51746">
    <property type="entry name" value="PPM_2"/>
    <property type="match status" value="1"/>
</dbReference>
<evidence type="ECO:0000313" key="5">
    <source>
        <dbReference type="Proteomes" id="UP000038010"/>
    </source>
</evidence>
<evidence type="ECO:0000256" key="2">
    <source>
        <dbReference type="SAM" id="MobiDB-lite"/>
    </source>
</evidence>
<keyword evidence="1" id="KW-0460">Magnesium</keyword>
<dbReference type="Pfam" id="PF13672">
    <property type="entry name" value="PP2C_2"/>
    <property type="match status" value="1"/>
</dbReference>
<dbReference type="InterPro" id="IPR036457">
    <property type="entry name" value="PPM-type-like_dom_sf"/>
</dbReference>
<keyword evidence="1" id="KW-0378">Hydrolase</keyword>
<keyword evidence="1" id="KW-0479">Metal-binding</keyword>
<evidence type="ECO:0000313" key="4">
    <source>
        <dbReference type="EMBL" id="KPI44915.1"/>
    </source>
</evidence>
<dbReference type="EC" id="3.1.3.16" evidence="1"/>
<comment type="caution">
    <text evidence="4">The sequence shown here is derived from an EMBL/GenBank/DDBJ whole genome shotgun (WGS) entry which is preliminary data.</text>
</comment>
<feature type="region of interest" description="Disordered" evidence="2">
    <location>
        <begin position="104"/>
        <end position="143"/>
    </location>
</feature>
<dbReference type="GO" id="GO:0046872">
    <property type="term" value="F:metal ion binding"/>
    <property type="evidence" value="ECO:0007669"/>
    <property type="project" value="UniProtKB-UniRule"/>
</dbReference>
<sequence length="458" mass="49198">MLRNILLRSLALILISHVVIFLILYTYPSLTTTIESHPLFPAALNGTLSAAMSAAVLTIKRPTAFLTRQIILSNPQYRAGKPCRLDIARAYNIFSELSASIRRSPTPYKTSRSYSSSSTQGATSSKLPPLSLHISASSSGKRDEFHPAQATFDYVPSQGNALGLQRGSTIHDKRKAPRATAFAIADGVGGWTERGIDPADFSHGLCSHMAAIASQWNASTPPLPKQLLQQGYDALKQDPEIEAGGSTACVGVVEPNGRMRVANLGDSGYIQLRLGRVHHSSEPQTHAFNTPYQMSLTPPDILRQATVFGGVPLNDEPDRADTADHMLAHGDVLVLATDGVWDNLDAQDVLQIVSRIMRSAGAWQLDREHGFGIGEKLSGLVQREGASKYGGMDGTLQATIAASIVGEAKTAGRSRKRDGPFAKAFRRELPGESYVGGKPDDIAVLVGVAVENRVKAKL</sequence>
<organism evidence="4 5">
    <name type="scientific">Cyphellophora attinorum</name>
    <dbReference type="NCBI Taxonomy" id="1664694"/>
    <lineage>
        <taxon>Eukaryota</taxon>
        <taxon>Fungi</taxon>
        <taxon>Dikarya</taxon>
        <taxon>Ascomycota</taxon>
        <taxon>Pezizomycotina</taxon>
        <taxon>Eurotiomycetes</taxon>
        <taxon>Chaetothyriomycetidae</taxon>
        <taxon>Chaetothyriales</taxon>
        <taxon>Cyphellophoraceae</taxon>
        <taxon>Cyphellophora</taxon>
    </lineage>
</organism>
<keyword evidence="1" id="KW-0904">Protein phosphatase</keyword>
<dbReference type="PANTHER" id="PTHR12320">
    <property type="entry name" value="PROTEIN PHOSPHATASE 2C"/>
    <property type="match status" value="1"/>
</dbReference>
<dbReference type="VEuPathDB" id="FungiDB:AB675_2602"/>
<accession>A0A0N1P2A0</accession>
<dbReference type="SMART" id="SM00331">
    <property type="entry name" value="PP2C_SIG"/>
    <property type="match status" value="1"/>
</dbReference>
<proteinExistence type="inferred from homology"/>
<dbReference type="GeneID" id="28734468"/>
<dbReference type="AlphaFoldDB" id="A0A0N1P2A0"/>